<evidence type="ECO:0000256" key="10">
    <source>
        <dbReference type="HAMAP-Rule" id="MF_03101"/>
    </source>
</evidence>
<keyword evidence="4" id="KW-0677">Repeat</keyword>
<feature type="binding site" evidence="10">
    <location>
        <position position="104"/>
    </location>
    <ligand>
        <name>Fe cation</name>
        <dbReference type="ChEBI" id="CHEBI:24875"/>
        <label>1</label>
    </ligand>
</feature>
<feature type="binding site" evidence="10">
    <location>
        <position position="72"/>
    </location>
    <ligand>
        <name>Fe cation</name>
        <dbReference type="ChEBI" id="CHEBI:24875"/>
        <label>1</label>
    </ligand>
</feature>
<dbReference type="EMBL" id="MBFU01000069">
    <property type="protein sequence ID" value="PWA02613.1"/>
    <property type="molecule type" value="Genomic_DNA"/>
</dbReference>
<feature type="binding site" evidence="10">
    <location>
        <position position="229"/>
    </location>
    <ligand>
        <name>Fe cation</name>
        <dbReference type="ChEBI" id="CHEBI:24875"/>
        <label>2</label>
    </ligand>
</feature>
<dbReference type="InterPro" id="IPR011989">
    <property type="entry name" value="ARM-like"/>
</dbReference>
<feature type="binding site" evidence="10">
    <location>
        <position position="261"/>
    </location>
    <ligand>
        <name>Fe cation</name>
        <dbReference type="ChEBI" id="CHEBI:24875"/>
        <label>2</label>
    </ligand>
</feature>
<keyword evidence="8 10" id="KW-0386">Hypusine biosynthesis</keyword>
<accession>A0A2U1JCC4</accession>
<dbReference type="Pfam" id="PF13646">
    <property type="entry name" value="HEAT_2"/>
    <property type="match status" value="2"/>
</dbReference>
<feature type="repeat" description="HEAT" evidence="11">
    <location>
        <begin position="85"/>
        <end position="125"/>
    </location>
</feature>
<comment type="catalytic activity">
    <reaction evidence="1 10">
        <text>[eIF5A protein]-deoxyhypusine + AH2 + O2 = [eIF5A protein]-hypusine + A + H2O</text>
        <dbReference type="Rhea" id="RHEA:14101"/>
        <dbReference type="Rhea" id="RHEA-COMP:10144"/>
        <dbReference type="Rhea" id="RHEA-COMP:12592"/>
        <dbReference type="ChEBI" id="CHEBI:13193"/>
        <dbReference type="ChEBI" id="CHEBI:15377"/>
        <dbReference type="ChEBI" id="CHEBI:15379"/>
        <dbReference type="ChEBI" id="CHEBI:17499"/>
        <dbReference type="ChEBI" id="CHEBI:82657"/>
        <dbReference type="ChEBI" id="CHEBI:91175"/>
        <dbReference type="EC" id="1.14.99.29"/>
    </reaction>
</comment>
<keyword evidence="5 10" id="KW-0560">Oxidoreductase</keyword>
<dbReference type="SMART" id="SM00567">
    <property type="entry name" value="EZ_HEAT"/>
    <property type="match status" value="6"/>
</dbReference>
<comment type="function">
    <text evidence="9">Catalyzes the hydroxylation of the N(6)-(4-aminobutyl)-L-lysine intermediate produced by deoxyhypusine synthase/DHPS on a critical lysine of the eukaryotic translation initiation factor 5A/eIF-5A. This is the second step of the post-translational modification of that lysine into an unusual amino acid residue named hypusine. Hypusination is unique to mature eIF-5A factor and is essential for its function.</text>
</comment>
<dbReference type="UniPathway" id="UPA00354"/>
<evidence type="ECO:0000256" key="3">
    <source>
        <dbReference type="ARBA" id="ARBA00022723"/>
    </source>
</evidence>
<evidence type="ECO:0000256" key="4">
    <source>
        <dbReference type="ARBA" id="ARBA00022737"/>
    </source>
</evidence>
<comment type="function">
    <text evidence="10">Catalyzes the hydroxylation of the N(6)-(4-aminobutyl)-L-lysine intermediate to form hypusine, an essential post-translational modification only found in mature eIF-5A factor.</text>
</comment>
<reference evidence="12 13" key="1">
    <citation type="journal article" date="2018" name="MBio">
        <title>Comparative Genomics Reveals the Core Gene Toolbox for the Fungus-Insect Symbiosis.</title>
        <authorList>
            <person name="Wang Y."/>
            <person name="Stata M."/>
            <person name="Wang W."/>
            <person name="Stajich J.E."/>
            <person name="White M.M."/>
            <person name="Moncalvo J.M."/>
        </authorList>
    </citation>
    <scope>NUCLEOTIDE SEQUENCE [LARGE SCALE GENOMIC DNA]</scope>
    <source>
        <strain evidence="12 13">AUS-126-30</strain>
    </source>
</reference>
<dbReference type="GO" id="GO:0046872">
    <property type="term" value="F:metal ion binding"/>
    <property type="evidence" value="ECO:0007669"/>
    <property type="project" value="UniProtKB-KW"/>
</dbReference>
<name>A0A2U1JCC4_SMIAN</name>
<protein>
    <recommendedName>
        <fullName evidence="10">Deoxyhypusine hydroxylase</fullName>
        <shortName evidence="10">DOHH</shortName>
        <ecNumber evidence="10">1.14.99.29</ecNumber>
    </recommendedName>
    <alternativeName>
        <fullName evidence="10">Deoxyhypusine dioxygenase</fullName>
    </alternativeName>
    <alternativeName>
        <fullName evidence="10">Deoxyhypusine monooxygenase</fullName>
    </alternativeName>
</protein>
<keyword evidence="3 10" id="KW-0479">Metal-binding</keyword>
<dbReference type="Pfam" id="PF03130">
    <property type="entry name" value="HEAT_PBS"/>
    <property type="match status" value="2"/>
</dbReference>
<keyword evidence="10" id="KW-0539">Nucleus</keyword>
<dbReference type="PROSITE" id="PS50077">
    <property type="entry name" value="HEAT_REPEAT"/>
    <property type="match status" value="1"/>
</dbReference>
<sequence>MCGESKVYTTHQTENSALSELQSIILNEKNNVPLFQRYRALFSLKGLGTEEAVDIIIKSIKAEKDSELFKHELAYCLGQLQNKKAIPVLIDLIKDPNEFVMVRHEAAESIGAISESETIEILKDYLNDPCKELADTCLLAIEKIKYDHSEESKKVDQGVNIYGSIDPTPATTETKDIPELKNILCDQKRDLWSRYRAMFALRDINNDEAVEALSEALESDKTSALFRHEIGFVFGEMQHPKSAHVLKRVLGNATEAPMVRHEAAEALGSIASDEVFSVLKEYLNDRNDVIRESCEVALDMYEYENSNEFQYAIIPDTTSV</sequence>
<comment type="cofactor">
    <cofactor evidence="10">
        <name>Fe(2+)</name>
        <dbReference type="ChEBI" id="CHEBI:29033"/>
    </cofactor>
    <text evidence="10">Binds 2 Fe(2+) ions per subunit.</text>
</comment>
<feature type="binding site" evidence="10">
    <location>
        <position position="228"/>
    </location>
    <ligand>
        <name>Fe cation</name>
        <dbReference type="ChEBI" id="CHEBI:24875"/>
        <label>2</label>
    </ligand>
</feature>
<evidence type="ECO:0000256" key="2">
    <source>
        <dbReference type="ARBA" id="ARBA00005041"/>
    </source>
</evidence>
<comment type="caution">
    <text evidence="12">The sequence shown here is derived from an EMBL/GenBank/DDBJ whole genome shotgun (WGS) entry which is preliminary data.</text>
</comment>
<dbReference type="InterPro" id="IPR021133">
    <property type="entry name" value="HEAT_type_2"/>
</dbReference>
<comment type="pathway">
    <text evidence="2 10">Protein modification; eIF5A hypusination.</text>
</comment>
<evidence type="ECO:0000313" key="13">
    <source>
        <dbReference type="Proteomes" id="UP000245591"/>
    </source>
</evidence>
<feature type="binding site" evidence="10">
    <location>
        <position position="105"/>
    </location>
    <ligand>
        <name>Fe cation</name>
        <dbReference type="ChEBI" id="CHEBI:24875"/>
        <label>1</label>
    </ligand>
</feature>
<dbReference type="PANTHER" id="PTHR12697">
    <property type="entry name" value="PBS LYASE HEAT-LIKE PROTEIN"/>
    <property type="match status" value="1"/>
</dbReference>
<feature type="binding site" evidence="10">
    <location>
        <position position="71"/>
    </location>
    <ligand>
        <name>Fe cation</name>
        <dbReference type="ChEBI" id="CHEBI:24875"/>
        <label>1</label>
    </ligand>
</feature>
<dbReference type="GO" id="GO:0005737">
    <property type="term" value="C:cytoplasm"/>
    <property type="evidence" value="ECO:0007669"/>
    <property type="project" value="UniProtKB-SubCell"/>
</dbReference>
<dbReference type="FunFam" id="1.25.10.10:FF:000099">
    <property type="entry name" value="Deoxyhypusine hydroxylase"/>
    <property type="match status" value="1"/>
</dbReference>
<comment type="subcellular location">
    <subcellularLocation>
        <location evidence="10">Cytoplasm</location>
    </subcellularLocation>
    <subcellularLocation>
        <location evidence="10">Nucleus</location>
    </subcellularLocation>
</comment>
<dbReference type="EC" id="1.14.99.29" evidence="10"/>
<evidence type="ECO:0000256" key="9">
    <source>
        <dbReference type="ARBA" id="ARBA00045876"/>
    </source>
</evidence>
<comment type="similarity">
    <text evidence="10">Belongs to the deoxyhypusine hydroxylase family.</text>
</comment>
<keyword evidence="6 10" id="KW-0408">Iron</keyword>
<dbReference type="GO" id="GO:0019135">
    <property type="term" value="F:deoxyhypusine monooxygenase activity"/>
    <property type="evidence" value="ECO:0007669"/>
    <property type="project" value="UniProtKB-UniRule"/>
</dbReference>
<keyword evidence="7 10" id="KW-0503">Monooxygenase</keyword>
<dbReference type="InterPro" id="IPR027517">
    <property type="entry name" value="Deoxyhypusine_hydroxylase"/>
</dbReference>
<dbReference type="Proteomes" id="UP000245591">
    <property type="component" value="Unassembled WGS sequence"/>
</dbReference>
<dbReference type="PANTHER" id="PTHR12697:SF5">
    <property type="entry name" value="DEOXYHYPUSINE HYDROXYLASE"/>
    <property type="match status" value="1"/>
</dbReference>
<evidence type="ECO:0000256" key="11">
    <source>
        <dbReference type="PROSITE-ProRule" id="PRU00103"/>
    </source>
</evidence>
<dbReference type="AlphaFoldDB" id="A0A2U1JCC4"/>
<evidence type="ECO:0000256" key="7">
    <source>
        <dbReference type="ARBA" id="ARBA00023033"/>
    </source>
</evidence>
<proteinExistence type="inferred from homology"/>
<evidence type="ECO:0000256" key="6">
    <source>
        <dbReference type="ARBA" id="ARBA00023004"/>
    </source>
</evidence>
<dbReference type="InterPro" id="IPR004155">
    <property type="entry name" value="PBS_lyase_HEAT"/>
</dbReference>
<evidence type="ECO:0000256" key="8">
    <source>
        <dbReference type="ARBA" id="ARBA00023256"/>
    </source>
</evidence>
<evidence type="ECO:0000313" key="12">
    <source>
        <dbReference type="EMBL" id="PWA02613.1"/>
    </source>
</evidence>
<dbReference type="SUPFAM" id="SSF48371">
    <property type="entry name" value="ARM repeat"/>
    <property type="match status" value="1"/>
</dbReference>
<dbReference type="InterPro" id="IPR016024">
    <property type="entry name" value="ARM-type_fold"/>
</dbReference>
<dbReference type="GO" id="GO:0005634">
    <property type="term" value="C:nucleus"/>
    <property type="evidence" value="ECO:0007669"/>
    <property type="project" value="UniProtKB-SubCell"/>
</dbReference>
<gene>
    <name evidence="10" type="primary">LIA1</name>
    <name evidence="12" type="ORF">BB558_001253</name>
</gene>
<keyword evidence="10" id="KW-0963">Cytoplasm</keyword>
<dbReference type="HAMAP" id="MF_03101">
    <property type="entry name" value="Deoxyhypusine_hydroxylase"/>
    <property type="match status" value="1"/>
</dbReference>
<keyword evidence="13" id="KW-1185">Reference proteome</keyword>
<dbReference type="Gene3D" id="1.25.10.10">
    <property type="entry name" value="Leucine-rich Repeat Variant"/>
    <property type="match status" value="2"/>
</dbReference>
<evidence type="ECO:0000256" key="1">
    <source>
        <dbReference type="ARBA" id="ARBA00000068"/>
    </source>
</evidence>
<organism evidence="12 13">
    <name type="scientific">Smittium angustum</name>
    <dbReference type="NCBI Taxonomy" id="133377"/>
    <lineage>
        <taxon>Eukaryota</taxon>
        <taxon>Fungi</taxon>
        <taxon>Fungi incertae sedis</taxon>
        <taxon>Zoopagomycota</taxon>
        <taxon>Kickxellomycotina</taxon>
        <taxon>Harpellomycetes</taxon>
        <taxon>Harpellales</taxon>
        <taxon>Legeriomycetaceae</taxon>
        <taxon>Smittium</taxon>
    </lineage>
</organism>
<feature type="binding site" evidence="10">
    <location>
        <position position="262"/>
    </location>
    <ligand>
        <name>Fe cation</name>
        <dbReference type="ChEBI" id="CHEBI:24875"/>
        <label>2</label>
    </ligand>
</feature>
<evidence type="ECO:0000256" key="5">
    <source>
        <dbReference type="ARBA" id="ARBA00023002"/>
    </source>
</evidence>